<accession>A0A1F4XFM3</accession>
<organism evidence="1 2">
    <name type="scientific">Candidatus Adlerbacteria bacterium RIFCSPLOWO2_01_FULL_51_16</name>
    <dbReference type="NCBI Taxonomy" id="1797243"/>
    <lineage>
        <taxon>Bacteria</taxon>
        <taxon>Candidatus Adleribacteriota</taxon>
    </lineage>
</organism>
<dbReference type="Proteomes" id="UP000176185">
    <property type="component" value="Unassembled WGS sequence"/>
</dbReference>
<comment type="caution">
    <text evidence="1">The sequence shown here is derived from an EMBL/GenBank/DDBJ whole genome shotgun (WGS) entry which is preliminary data.</text>
</comment>
<dbReference type="EMBL" id="MEWX01000021">
    <property type="protein sequence ID" value="OGC80468.1"/>
    <property type="molecule type" value="Genomic_DNA"/>
</dbReference>
<proteinExistence type="predicted"/>
<sequence>MQGLAILAQAPSSAQSRVNDVQNTIDKLREGDLSEEEAADLMASIMEAQGCVGAEYRDRLLEKAGRAFSAGDQVPGGGY</sequence>
<protein>
    <submittedName>
        <fullName evidence="1">Uncharacterized protein</fullName>
    </submittedName>
</protein>
<gene>
    <name evidence="1" type="ORF">A2943_02100</name>
</gene>
<evidence type="ECO:0000313" key="2">
    <source>
        <dbReference type="Proteomes" id="UP000176185"/>
    </source>
</evidence>
<evidence type="ECO:0000313" key="1">
    <source>
        <dbReference type="EMBL" id="OGC80468.1"/>
    </source>
</evidence>
<name>A0A1F4XFM3_9BACT</name>
<reference evidence="1 2" key="1">
    <citation type="journal article" date="2016" name="Nat. Commun.">
        <title>Thousands of microbial genomes shed light on interconnected biogeochemical processes in an aquifer system.</title>
        <authorList>
            <person name="Anantharaman K."/>
            <person name="Brown C.T."/>
            <person name="Hug L.A."/>
            <person name="Sharon I."/>
            <person name="Castelle C.J."/>
            <person name="Probst A.J."/>
            <person name="Thomas B.C."/>
            <person name="Singh A."/>
            <person name="Wilkins M.J."/>
            <person name="Karaoz U."/>
            <person name="Brodie E.L."/>
            <person name="Williams K.H."/>
            <person name="Hubbard S.S."/>
            <person name="Banfield J.F."/>
        </authorList>
    </citation>
    <scope>NUCLEOTIDE SEQUENCE [LARGE SCALE GENOMIC DNA]</scope>
</reference>
<dbReference type="AlphaFoldDB" id="A0A1F4XFM3"/>